<dbReference type="InterPro" id="IPR051631">
    <property type="entry name" value="Ankyrin-KH/SAM_domain"/>
</dbReference>
<dbReference type="PROSITE" id="PS50088">
    <property type="entry name" value="ANK_REPEAT"/>
    <property type="match status" value="1"/>
</dbReference>
<dbReference type="GO" id="GO:0005737">
    <property type="term" value="C:cytoplasm"/>
    <property type="evidence" value="ECO:0007669"/>
    <property type="project" value="TreeGrafter"/>
</dbReference>
<proteinExistence type="predicted"/>
<evidence type="ECO:0000313" key="5">
    <source>
        <dbReference type="Proteomes" id="UP000078540"/>
    </source>
</evidence>
<dbReference type="AlphaFoldDB" id="A0A195BQ89"/>
<reference evidence="4 5" key="1">
    <citation type="submission" date="2015-09" db="EMBL/GenBank/DDBJ databases">
        <title>Atta colombica WGS genome.</title>
        <authorList>
            <person name="Nygaard S."/>
            <person name="Hu H."/>
            <person name="Boomsma J."/>
            <person name="Zhang G."/>
        </authorList>
    </citation>
    <scope>NUCLEOTIDE SEQUENCE [LARGE SCALE GENOMIC DNA]</scope>
    <source>
        <strain evidence="4">Treedump-2</strain>
        <tissue evidence="4">Whole body</tissue>
    </source>
</reference>
<dbReference type="Proteomes" id="UP000078540">
    <property type="component" value="Unassembled WGS sequence"/>
</dbReference>
<dbReference type="SUPFAM" id="SSF48403">
    <property type="entry name" value="Ankyrin repeat"/>
    <property type="match status" value="1"/>
</dbReference>
<dbReference type="Gene3D" id="2.40.70.10">
    <property type="entry name" value="Acid Proteases"/>
    <property type="match status" value="1"/>
</dbReference>
<dbReference type="EMBL" id="KQ976428">
    <property type="protein sequence ID" value="KYM87841.1"/>
    <property type="molecule type" value="Genomic_DNA"/>
</dbReference>
<feature type="repeat" description="ANK" evidence="3">
    <location>
        <begin position="4"/>
        <end position="36"/>
    </location>
</feature>
<dbReference type="PANTHER" id="PTHR23206:SF8">
    <property type="entry name" value="ANKYRIN REPEAT AND KH DOMAIN-CONTAINING 1"/>
    <property type="match status" value="1"/>
</dbReference>
<evidence type="ECO:0000256" key="2">
    <source>
        <dbReference type="ARBA" id="ARBA00023043"/>
    </source>
</evidence>
<dbReference type="InterPro" id="IPR021109">
    <property type="entry name" value="Peptidase_aspartic_dom_sf"/>
</dbReference>
<dbReference type="STRING" id="520822.A0A195BQ89"/>
<name>A0A195BQ89_9HYME</name>
<organism evidence="4 5">
    <name type="scientific">Atta colombica</name>
    <dbReference type="NCBI Taxonomy" id="520822"/>
    <lineage>
        <taxon>Eukaryota</taxon>
        <taxon>Metazoa</taxon>
        <taxon>Ecdysozoa</taxon>
        <taxon>Arthropoda</taxon>
        <taxon>Hexapoda</taxon>
        <taxon>Insecta</taxon>
        <taxon>Pterygota</taxon>
        <taxon>Neoptera</taxon>
        <taxon>Endopterygota</taxon>
        <taxon>Hymenoptera</taxon>
        <taxon>Apocrita</taxon>
        <taxon>Aculeata</taxon>
        <taxon>Formicoidea</taxon>
        <taxon>Formicidae</taxon>
        <taxon>Myrmicinae</taxon>
        <taxon>Atta</taxon>
    </lineage>
</organism>
<dbReference type="SMART" id="SM00248">
    <property type="entry name" value="ANK"/>
    <property type="match status" value="2"/>
</dbReference>
<dbReference type="InterPro" id="IPR036770">
    <property type="entry name" value="Ankyrin_rpt-contain_sf"/>
</dbReference>
<dbReference type="Pfam" id="PF00023">
    <property type="entry name" value="Ank"/>
    <property type="match status" value="1"/>
</dbReference>
<evidence type="ECO:0000256" key="1">
    <source>
        <dbReference type="ARBA" id="ARBA00022737"/>
    </source>
</evidence>
<dbReference type="InterPro" id="IPR002110">
    <property type="entry name" value="Ankyrin_rpt"/>
</dbReference>
<dbReference type="Pfam" id="PF12796">
    <property type="entry name" value="Ank_2"/>
    <property type="match status" value="1"/>
</dbReference>
<evidence type="ECO:0000313" key="4">
    <source>
        <dbReference type="EMBL" id="KYM87841.1"/>
    </source>
</evidence>
<keyword evidence="1" id="KW-0677">Repeat</keyword>
<sequence>MKAASNTSLMYGCVNRHEEVVRILLDWGADVGDYNENGRTPLMEAASSVSTGHINVAKVLLEHKNGISTWSNIFEKTFEKTLWACFNGHLEMVQLLLTGTNQEHKFQEMHIALIEATINSHMKVVFFLDSGAQITMINTSETSLTFVASKNLVDLAQLERRTNIEELLTMVIRH</sequence>
<evidence type="ECO:0000256" key="3">
    <source>
        <dbReference type="PROSITE-ProRule" id="PRU00023"/>
    </source>
</evidence>
<dbReference type="PANTHER" id="PTHR23206">
    <property type="entry name" value="MASK PROTEIN"/>
    <property type="match status" value="1"/>
</dbReference>
<gene>
    <name evidence="4" type="ORF">ALC53_03276</name>
</gene>
<protein>
    <submittedName>
        <fullName evidence="4">Ankyrin repeat and KH domain-containing protein mask</fullName>
    </submittedName>
</protein>
<dbReference type="Gene3D" id="1.25.40.20">
    <property type="entry name" value="Ankyrin repeat-containing domain"/>
    <property type="match status" value="1"/>
</dbReference>
<dbReference type="GO" id="GO:0045087">
    <property type="term" value="P:innate immune response"/>
    <property type="evidence" value="ECO:0007669"/>
    <property type="project" value="TreeGrafter"/>
</dbReference>
<keyword evidence="5" id="KW-1185">Reference proteome</keyword>
<accession>A0A195BQ89</accession>
<keyword evidence="2 3" id="KW-0040">ANK repeat</keyword>